<proteinExistence type="predicted"/>
<organism evidence="1 2">
    <name type="scientific">Daphnia pulex</name>
    <name type="common">Water flea</name>
    <dbReference type="NCBI Taxonomy" id="6669"/>
    <lineage>
        <taxon>Eukaryota</taxon>
        <taxon>Metazoa</taxon>
        <taxon>Ecdysozoa</taxon>
        <taxon>Arthropoda</taxon>
        <taxon>Crustacea</taxon>
        <taxon>Branchiopoda</taxon>
        <taxon>Diplostraca</taxon>
        <taxon>Cladocera</taxon>
        <taxon>Anomopoda</taxon>
        <taxon>Daphniidae</taxon>
        <taxon>Daphnia</taxon>
    </lineage>
</organism>
<dbReference type="EMBL" id="GL732533">
    <property type="protein sequence ID" value="EFX84932.1"/>
    <property type="molecule type" value="Genomic_DNA"/>
</dbReference>
<dbReference type="AlphaFoldDB" id="E9G6G6"/>
<dbReference type="InParanoid" id="E9G6G6"/>
<sequence length="121" mass="13467">MLSDRLIPFLNNPMTYKSKNILNFFAPVVFLSSGPLLQLRSSSSAPVLFLNFGSLPFSLVIFLSSGPLPQLRSSSSASVVKSTTRWPRIVLSHVETTQTALENTQTHTDYQDYNMVSEVLE</sequence>
<evidence type="ECO:0000313" key="2">
    <source>
        <dbReference type="Proteomes" id="UP000000305"/>
    </source>
</evidence>
<accession>E9G6G6</accession>
<dbReference type="KEGG" id="dpx:DAPPUDRAFT_238460"/>
<dbReference type="HOGENOM" id="CLU_2040375_0_0_1"/>
<gene>
    <name evidence="1" type="ORF">DAPPUDRAFT_238460</name>
</gene>
<reference evidence="1 2" key="1">
    <citation type="journal article" date="2011" name="Science">
        <title>The ecoresponsive genome of Daphnia pulex.</title>
        <authorList>
            <person name="Colbourne J.K."/>
            <person name="Pfrender M.E."/>
            <person name="Gilbert D."/>
            <person name="Thomas W.K."/>
            <person name="Tucker A."/>
            <person name="Oakley T.H."/>
            <person name="Tokishita S."/>
            <person name="Aerts A."/>
            <person name="Arnold G.J."/>
            <person name="Basu M.K."/>
            <person name="Bauer D.J."/>
            <person name="Caceres C.E."/>
            <person name="Carmel L."/>
            <person name="Casola C."/>
            <person name="Choi J.H."/>
            <person name="Detter J.C."/>
            <person name="Dong Q."/>
            <person name="Dusheyko S."/>
            <person name="Eads B.D."/>
            <person name="Frohlich T."/>
            <person name="Geiler-Samerotte K.A."/>
            <person name="Gerlach D."/>
            <person name="Hatcher P."/>
            <person name="Jogdeo S."/>
            <person name="Krijgsveld J."/>
            <person name="Kriventseva E.V."/>
            <person name="Kultz D."/>
            <person name="Laforsch C."/>
            <person name="Lindquist E."/>
            <person name="Lopez J."/>
            <person name="Manak J.R."/>
            <person name="Muller J."/>
            <person name="Pangilinan J."/>
            <person name="Patwardhan R.P."/>
            <person name="Pitluck S."/>
            <person name="Pritham E.J."/>
            <person name="Rechtsteiner A."/>
            <person name="Rho M."/>
            <person name="Rogozin I.B."/>
            <person name="Sakarya O."/>
            <person name="Salamov A."/>
            <person name="Schaack S."/>
            <person name="Shapiro H."/>
            <person name="Shiga Y."/>
            <person name="Skalitzky C."/>
            <person name="Smith Z."/>
            <person name="Souvorov A."/>
            <person name="Sung W."/>
            <person name="Tang Z."/>
            <person name="Tsuchiya D."/>
            <person name="Tu H."/>
            <person name="Vos H."/>
            <person name="Wang M."/>
            <person name="Wolf Y.I."/>
            <person name="Yamagata H."/>
            <person name="Yamada T."/>
            <person name="Ye Y."/>
            <person name="Shaw J.R."/>
            <person name="Andrews J."/>
            <person name="Crease T.J."/>
            <person name="Tang H."/>
            <person name="Lucas S.M."/>
            <person name="Robertson H.M."/>
            <person name="Bork P."/>
            <person name="Koonin E.V."/>
            <person name="Zdobnov E.M."/>
            <person name="Grigoriev I.V."/>
            <person name="Lynch M."/>
            <person name="Boore J.L."/>
        </authorList>
    </citation>
    <scope>NUCLEOTIDE SEQUENCE [LARGE SCALE GENOMIC DNA]</scope>
</reference>
<protein>
    <submittedName>
        <fullName evidence="1">Uncharacterized protein</fullName>
    </submittedName>
</protein>
<keyword evidence="2" id="KW-1185">Reference proteome</keyword>
<evidence type="ECO:0000313" key="1">
    <source>
        <dbReference type="EMBL" id="EFX84932.1"/>
    </source>
</evidence>
<name>E9G6G6_DAPPU</name>
<dbReference type="Proteomes" id="UP000000305">
    <property type="component" value="Unassembled WGS sequence"/>
</dbReference>